<accession>A0A9P8L0S2</accession>
<organism evidence="2 3">
    <name type="scientific">Glutinoglossum americanum</name>
    <dbReference type="NCBI Taxonomy" id="1670608"/>
    <lineage>
        <taxon>Eukaryota</taxon>
        <taxon>Fungi</taxon>
        <taxon>Dikarya</taxon>
        <taxon>Ascomycota</taxon>
        <taxon>Pezizomycotina</taxon>
        <taxon>Geoglossomycetes</taxon>
        <taxon>Geoglossales</taxon>
        <taxon>Geoglossaceae</taxon>
        <taxon>Glutinoglossum</taxon>
    </lineage>
</organism>
<proteinExistence type="predicted"/>
<feature type="compositionally biased region" description="Polar residues" evidence="1">
    <location>
        <begin position="77"/>
        <end position="91"/>
    </location>
</feature>
<protein>
    <submittedName>
        <fullName evidence="2">Uncharacterized protein</fullName>
    </submittedName>
</protein>
<dbReference type="EMBL" id="JAGHQL010000057">
    <property type="protein sequence ID" value="KAH0542279.1"/>
    <property type="molecule type" value="Genomic_DNA"/>
</dbReference>
<feature type="region of interest" description="Disordered" evidence="1">
    <location>
        <begin position="267"/>
        <end position="315"/>
    </location>
</feature>
<feature type="compositionally biased region" description="Polar residues" evidence="1">
    <location>
        <begin position="538"/>
        <end position="548"/>
    </location>
</feature>
<feature type="compositionally biased region" description="Polar residues" evidence="1">
    <location>
        <begin position="638"/>
        <end position="656"/>
    </location>
</feature>
<reference evidence="2" key="1">
    <citation type="submission" date="2021-03" db="EMBL/GenBank/DDBJ databases">
        <title>Comparative genomics and phylogenomic investigation of the class Geoglossomycetes provide insights into ecological specialization and systematics.</title>
        <authorList>
            <person name="Melie T."/>
            <person name="Pirro S."/>
            <person name="Miller A.N."/>
            <person name="Quandt A."/>
        </authorList>
    </citation>
    <scope>NUCLEOTIDE SEQUENCE</scope>
    <source>
        <strain evidence="2">GBOQ0MN5Z8</strain>
    </source>
</reference>
<feature type="region of interest" description="Disordered" evidence="1">
    <location>
        <begin position="676"/>
        <end position="719"/>
    </location>
</feature>
<feature type="compositionally biased region" description="Low complexity" evidence="1">
    <location>
        <begin position="497"/>
        <end position="507"/>
    </location>
</feature>
<feature type="region of interest" description="Disordered" evidence="1">
    <location>
        <begin position="174"/>
        <end position="250"/>
    </location>
</feature>
<feature type="compositionally biased region" description="Basic residues" evidence="1">
    <location>
        <begin position="180"/>
        <end position="191"/>
    </location>
</feature>
<comment type="caution">
    <text evidence="2">The sequence shown here is derived from an EMBL/GenBank/DDBJ whole genome shotgun (WGS) entry which is preliminary data.</text>
</comment>
<feature type="compositionally biased region" description="Polar residues" evidence="1">
    <location>
        <begin position="212"/>
        <end position="223"/>
    </location>
</feature>
<feature type="compositionally biased region" description="Polar residues" evidence="1">
    <location>
        <begin position="269"/>
        <end position="290"/>
    </location>
</feature>
<sequence>MSVVAITLSASVVIFVVLSLAIIFCIRARQKHLIDAYHRAGDDAGPARYPSGLVRATDQSRRDGPWLAAFSEKTDSLSSHTLTRPPRSSRTMGPPSWNESLELHHYPALGHTVDSNGVAMKTPGTDVENFEGQLSGLIPWTESLKRGATFPVVQTNRTDHFLTPIVESPVLRSISSPPLRSKKTSITKSHRASLPAPLPARDHNNSPDTDETSVTQWPSSTLEPSPIPTEKPRRDKGSYPRRQARGSGSYQSLASIINMATRGQAIGANKSNSSDQRLQRQPSALSTRSRSPGVVPDSPVPPLPVKANSDGHRHDISTTRCKGFLSRKSAPLQRCPESFSSLQTTGSSILETIGYTASGQPIAHPLPSSPPNFVASPLSSHASSGPSIFDGMAADWGTPPAAGLTSPSVARLHRKQLSYGASRNSGGRGSSGLRQSVSCEGRMLREGSLASLATLGRPMKEGEEGCTFQYPSSSPGGGVPLLDAFPLRESNREAETPKTAPTAPATPSRKPNGPLSQGELSRFALPSPEPPPYHWAAHTTSMNNNSDPRSLFHWDFRHVPKGPRQPSPTKKGHRRQNCIRINYSPMELSTPPRCTFLSPIASVSDHPPTSTPRPPSPMMIFSPPPIEELTRTGAKWQSQLEAAQPETTQLETTQSEADLRDSPTFAMVNYYSCPPSPSHDGGDGSWRNSGSDIFITSDTSETTPPQLKSLKEPSPPPEHRTCIPLSPYPAPLKTQQTQHLRFSVLALRRMNSDISTTTSRAGEVARYLNLGGFGAGVGASHATGAASVASTRTVDDLLESSSEDQQELPRKFAKAYGETAAAVAQRRRRKTIDGGGGGSRAERIVGLGVGGVLE</sequence>
<feature type="compositionally biased region" description="Polar residues" evidence="1">
    <location>
        <begin position="686"/>
        <end position="706"/>
    </location>
</feature>
<dbReference type="OrthoDB" id="5422984at2759"/>
<evidence type="ECO:0000313" key="3">
    <source>
        <dbReference type="Proteomes" id="UP000698800"/>
    </source>
</evidence>
<dbReference type="AlphaFoldDB" id="A0A9P8L0S2"/>
<feature type="region of interest" description="Disordered" evidence="1">
    <location>
        <begin position="461"/>
        <end position="576"/>
    </location>
</feature>
<feature type="region of interest" description="Disordered" evidence="1">
    <location>
        <begin position="77"/>
        <end position="96"/>
    </location>
</feature>
<keyword evidence="3" id="KW-1185">Reference proteome</keyword>
<evidence type="ECO:0000256" key="1">
    <source>
        <dbReference type="SAM" id="MobiDB-lite"/>
    </source>
</evidence>
<evidence type="ECO:0000313" key="2">
    <source>
        <dbReference type="EMBL" id="KAH0542279.1"/>
    </source>
</evidence>
<gene>
    <name evidence="2" type="ORF">FGG08_003306</name>
</gene>
<dbReference type="Proteomes" id="UP000698800">
    <property type="component" value="Unassembled WGS sequence"/>
</dbReference>
<feature type="region of interest" description="Disordered" evidence="1">
    <location>
        <begin position="638"/>
        <end position="657"/>
    </location>
</feature>
<name>A0A9P8L0S2_9PEZI</name>